<dbReference type="EMBL" id="WHLY01000002">
    <property type="protein sequence ID" value="MPR34734.1"/>
    <property type="molecule type" value="Genomic_DNA"/>
</dbReference>
<keyword evidence="1" id="KW-0732">Signal</keyword>
<dbReference type="RefSeq" id="WP_152761199.1">
    <property type="nucleotide sequence ID" value="NZ_WHLY01000002.1"/>
</dbReference>
<keyword evidence="3" id="KW-1185">Reference proteome</keyword>
<gene>
    <name evidence="2" type="ORF">GBK04_15575</name>
</gene>
<dbReference type="Proteomes" id="UP000479293">
    <property type="component" value="Unassembled WGS sequence"/>
</dbReference>
<comment type="caution">
    <text evidence="2">The sequence shown here is derived from an EMBL/GenBank/DDBJ whole genome shotgun (WGS) entry which is preliminary data.</text>
</comment>
<accession>A0A7C9BIC2</accession>
<evidence type="ECO:0000313" key="2">
    <source>
        <dbReference type="EMBL" id="MPR34734.1"/>
    </source>
</evidence>
<feature type="signal peptide" evidence="1">
    <location>
        <begin position="1"/>
        <end position="23"/>
    </location>
</feature>
<feature type="chain" id="PRO_5028860158" evidence="1">
    <location>
        <begin position="24"/>
        <end position="628"/>
    </location>
</feature>
<name>A0A7C9BIC2_9BACT</name>
<sequence>MGKIFSIVIFSGILLHLFGTAHAQVVPTAPQNDTTLAAPAQGRNVVTPLQINNLPIIESDTNSGQFGKPMTNTTQVSAIMTGDVSYLSVCPGSSIRVPFTAQGPFNADNLFLVQLLDASGKFVVISENAQNGPIQAIIPPNKTGGHLYRIRVVSTSPAILGSEIPIRLLPTAGGRLETADGSTSSRIMPGQEAQLRVNFSGAAPWSFQLSDSTTVGQTLTNPYYFSVKPEKIQTYTLTGVSNACGSGTVSGNVIVNVDANPEPRLALKDADKGYRVCTSTPFQVSFSATGAYKAGNNFLVQITDRNGEFQTISPADTVGPILAKVPIGTPTGDYLLRVVSSSPQLISDSTRITIAAPTQAFLQSDTIKLKEGGNAELTVRFQGGGPWFVLLSDGTYENNILTSPYPVKVSPYNTTAYRITSAGGLCGVGSFSGTAHVSVDVPPSTIVMEKPSQTMICAGGEISIPFTTTGRFYAANKFVVQIADSLGRFIDMPTTGKESPLKVKITPSYQRDTITSHRIRIVATAPGVASETQEIKVVAPDMAVGEVSGRSAIVGGGSTRIRLKFKNGLPPWSFTLSDGSSVQGTFLNPYLITVSPTATTEFTISSLKNACGTGTSRGFAIVTVDSKP</sequence>
<reference evidence="2 3" key="1">
    <citation type="submission" date="2019-10" db="EMBL/GenBank/DDBJ databases">
        <title>Draft Genome Sequence of Cytophagaceae sp. SJW1-29.</title>
        <authorList>
            <person name="Choi A."/>
        </authorList>
    </citation>
    <scope>NUCLEOTIDE SEQUENCE [LARGE SCALE GENOMIC DNA]</scope>
    <source>
        <strain evidence="2 3">SJW1-29</strain>
    </source>
</reference>
<dbReference type="AlphaFoldDB" id="A0A7C9BIC2"/>
<evidence type="ECO:0000313" key="3">
    <source>
        <dbReference type="Proteomes" id="UP000479293"/>
    </source>
</evidence>
<evidence type="ECO:0000256" key="1">
    <source>
        <dbReference type="SAM" id="SignalP"/>
    </source>
</evidence>
<protein>
    <submittedName>
        <fullName evidence="2">Uncharacterized protein</fullName>
    </submittedName>
</protein>
<organism evidence="2 3">
    <name type="scientific">Salmonirosea aquatica</name>
    <dbReference type="NCBI Taxonomy" id="2654236"/>
    <lineage>
        <taxon>Bacteria</taxon>
        <taxon>Pseudomonadati</taxon>
        <taxon>Bacteroidota</taxon>
        <taxon>Cytophagia</taxon>
        <taxon>Cytophagales</taxon>
        <taxon>Spirosomataceae</taxon>
        <taxon>Salmonirosea</taxon>
    </lineage>
</organism>
<proteinExistence type="predicted"/>